<dbReference type="Proteomes" id="UP000281909">
    <property type="component" value="Chromosome"/>
</dbReference>
<organism evidence="1 2">
    <name type="scientific">Pseudomonas fluorescens</name>
    <dbReference type="NCBI Taxonomy" id="294"/>
    <lineage>
        <taxon>Bacteria</taxon>
        <taxon>Pseudomonadati</taxon>
        <taxon>Pseudomonadota</taxon>
        <taxon>Gammaproteobacteria</taxon>
        <taxon>Pseudomonadales</taxon>
        <taxon>Pseudomonadaceae</taxon>
        <taxon>Pseudomonas</taxon>
    </lineage>
</organism>
<evidence type="ECO:0000313" key="1">
    <source>
        <dbReference type="EMBL" id="VEF11401.1"/>
    </source>
</evidence>
<proteinExistence type="predicted"/>
<evidence type="ECO:0000313" key="2">
    <source>
        <dbReference type="Proteomes" id="UP000281909"/>
    </source>
</evidence>
<gene>
    <name evidence="1" type="ORF">NCTC9428_03020</name>
</gene>
<dbReference type="EMBL" id="LR134318">
    <property type="protein sequence ID" value="VEF11401.1"/>
    <property type="molecule type" value="Genomic_DNA"/>
</dbReference>
<name>A0A3S4P8L8_PSEFL</name>
<reference evidence="1 2" key="1">
    <citation type="submission" date="2018-12" db="EMBL/GenBank/DDBJ databases">
        <authorList>
            <consortium name="Pathogen Informatics"/>
        </authorList>
    </citation>
    <scope>NUCLEOTIDE SEQUENCE [LARGE SCALE GENOMIC DNA]</scope>
    <source>
        <strain evidence="1 2">NCTC9428</strain>
    </source>
</reference>
<sequence>MMPKQSYTDILGKLNAHMKNPTRWPGFQKTTESDLLKKYVAESGTSAAKNEFLEPFTSLLCAAVIAARLGILIRTWVTGRRVPVFGSLVRALLWLRISLLEAGIMTFARVRRLLAWSRVWRFRAIVVVNHHFLPSGLRLYLREGTSSRSAINSTSGHRKAAFNDHSMTRLFGSIPDAQDRQVGKYLRRATVDQILRIEQLLCRFERFVYLIIPVTLCAARIRSAARSPMTTHGAMVLPTVMRGMTEASAMRNFSMPYTRS</sequence>
<accession>A0A3S4P8L8</accession>
<protein>
    <submittedName>
        <fullName evidence="1">Uncharacterized protein</fullName>
    </submittedName>
</protein>
<dbReference type="AlphaFoldDB" id="A0A3S4P8L8"/>